<dbReference type="PANTHER" id="PTHR43646">
    <property type="entry name" value="GLYCOSYLTRANSFERASE"/>
    <property type="match status" value="1"/>
</dbReference>
<evidence type="ECO:0000256" key="1">
    <source>
        <dbReference type="ARBA" id="ARBA00004236"/>
    </source>
</evidence>
<evidence type="ECO:0000256" key="4">
    <source>
        <dbReference type="ARBA" id="ARBA00022679"/>
    </source>
</evidence>
<name>A0ABY3WA65_9MICC</name>
<comment type="subcellular location">
    <subcellularLocation>
        <location evidence="1">Cell membrane</location>
    </subcellularLocation>
</comment>
<keyword evidence="4 11" id="KW-0808">Transferase</keyword>
<accession>A0ABY3WA65</accession>
<proteinExistence type="inferred from homology"/>
<keyword evidence="5" id="KW-0472">Membrane</keyword>
<evidence type="ECO:0000256" key="8">
    <source>
        <dbReference type="ARBA" id="ARBA00038120"/>
    </source>
</evidence>
<dbReference type="PANTHER" id="PTHR43646:SF2">
    <property type="entry name" value="GLYCOSYLTRANSFERASE 2-LIKE DOMAIN-CONTAINING PROTEIN"/>
    <property type="match status" value="1"/>
</dbReference>
<reference evidence="11 12" key="1">
    <citation type="submission" date="2022-03" db="EMBL/GenBank/DDBJ databases">
        <title>Isotopic signatures of nitrous oxide derived from detoxification processes.</title>
        <authorList>
            <person name="Behrendt U."/>
            <person name="Buchen C."/>
            <person name="Well R."/>
            <person name="Ulrich A."/>
            <person name="Rohe L."/>
            <person name="Kolb S."/>
            <person name="Schloter M."/>
            <person name="Horn M.A."/>
            <person name="Augustin J."/>
        </authorList>
    </citation>
    <scope>NUCLEOTIDE SEQUENCE [LARGE SCALE GENOMIC DNA]</scope>
    <source>
        <strain evidence="11 12">S4-C24</strain>
    </source>
</reference>
<evidence type="ECO:0000313" key="12">
    <source>
        <dbReference type="Proteomes" id="UP000829069"/>
    </source>
</evidence>
<keyword evidence="3 11" id="KW-0328">Glycosyltransferase</keyword>
<evidence type="ECO:0000259" key="10">
    <source>
        <dbReference type="Pfam" id="PF00535"/>
    </source>
</evidence>
<protein>
    <recommendedName>
        <fullName evidence="9">4,4'-diaponeurosporenoate glycosyltransferase</fullName>
    </recommendedName>
</protein>
<evidence type="ECO:0000256" key="6">
    <source>
        <dbReference type="ARBA" id="ARBA00037281"/>
    </source>
</evidence>
<dbReference type="Gene3D" id="3.90.550.10">
    <property type="entry name" value="Spore Coat Polysaccharide Biosynthesis Protein SpsA, Chain A"/>
    <property type="match status" value="1"/>
</dbReference>
<organism evidence="11 12">
    <name type="scientific">Arthrobacter sulfonylureivorans</name>
    <dbReference type="NCBI Taxonomy" id="2486855"/>
    <lineage>
        <taxon>Bacteria</taxon>
        <taxon>Bacillati</taxon>
        <taxon>Actinomycetota</taxon>
        <taxon>Actinomycetes</taxon>
        <taxon>Micrococcales</taxon>
        <taxon>Micrococcaceae</taxon>
        <taxon>Arthrobacter</taxon>
    </lineage>
</organism>
<sequence>MPQAHGTRPAGPSLSVVIPVLDDAAALAECLALLARQTRPADEVIVVDNGCSDSSLQVALAAGARVVAEPRRGIPAAAAAGYDAAAGEVIVRCDADTRPPEDWLARISAAFGEDPGLDALTGPGRFYDLPRPVAWLASAAYSSGYRFGAGAALAGVPVWGSNFAIRRTAWQRCAAGIHRHRAGIHDDLDLSFQLAPWANVRFDRQLRVGAAGRMFSDAGAFARRFGWAFATLKLNWAVQSAGQRWLERATGRRPALRRT</sequence>
<dbReference type="EMBL" id="CP093326">
    <property type="protein sequence ID" value="UNK45211.1"/>
    <property type="molecule type" value="Genomic_DNA"/>
</dbReference>
<evidence type="ECO:0000256" key="9">
    <source>
        <dbReference type="ARBA" id="ARBA00040345"/>
    </source>
</evidence>
<keyword evidence="2" id="KW-1003">Cell membrane</keyword>
<evidence type="ECO:0000256" key="5">
    <source>
        <dbReference type="ARBA" id="ARBA00023136"/>
    </source>
</evidence>
<comment type="function">
    <text evidence="6">Catalyzes the glycosylation of 4,4'-diaponeurosporenoate, i.e. the esterification of glucose at the C1'' position with the carboxyl group of 4,4'-diaponeurosporenic acid, to form glycosyl-4,4'-diaponeurosporenoate. This is a step in the biosynthesis of staphyloxanthin, an orange pigment present in most staphylococci strains.</text>
</comment>
<comment type="pathway">
    <text evidence="7">Carotenoid biosynthesis; staphyloxanthin biosynthesis; staphyloxanthin from farnesyl diphosphate: step 4/5.</text>
</comment>
<dbReference type="Proteomes" id="UP000829069">
    <property type="component" value="Chromosome"/>
</dbReference>
<dbReference type="SUPFAM" id="SSF53448">
    <property type="entry name" value="Nucleotide-diphospho-sugar transferases"/>
    <property type="match status" value="1"/>
</dbReference>
<evidence type="ECO:0000313" key="11">
    <source>
        <dbReference type="EMBL" id="UNK45211.1"/>
    </source>
</evidence>
<gene>
    <name evidence="11" type="ORF">MNQ99_14885</name>
</gene>
<evidence type="ECO:0000256" key="3">
    <source>
        <dbReference type="ARBA" id="ARBA00022676"/>
    </source>
</evidence>
<evidence type="ECO:0000256" key="2">
    <source>
        <dbReference type="ARBA" id="ARBA00022475"/>
    </source>
</evidence>
<feature type="domain" description="Glycosyltransferase 2-like" evidence="10">
    <location>
        <begin position="15"/>
        <end position="117"/>
    </location>
</feature>
<evidence type="ECO:0000256" key="7">
    <source>
        <dbReference type="ARBA" id="ARBA00037904"/>
    </source>
</evidence>
<dbReference type="InterPro" id="IPR029044">
    <property type="entry name" value="Nucleotide-diphossugar_trans"/>
</dbReference>
<comment type="similarity">
    <text evidence="8">Belongs to the glycosyltransferase 2 family. CrtQ subfamily.</text>
</comment>
<dbReference type="InterPro" id="IPR001173">
    <property type="entry name" value="Glyco_trans_2-like"/>
</dbReference>
<dbReference type="Pfam" id="PF00535">
    <property type="entry name" value="Glycos_transf_2"/>
    <property type="match status" value="1"/>
</dbReference>
<dbReference type="GO" id="GO:0016757">
    <property type="term" value="F:glycosyltransferase activity"/>
    <property type="evidence" value="ECO:0007669"/>
    <property type="project" value="UniProtKB-KW"/>
</dbReference>
<keyword evidence="12" id="KW-1185">Reference proteome</keyword>